<gene>
    <name evidence="1" type="ORF">SS1G_06195</name>
</gene>
<protein>
    <submittedName>
        <fullName evidence="1">Uncharacterized protein</fullName>
    </submittedName>
</protein>
<keyword evidence="2" id="KW-1185">Reference proteome</keyword>
<dbReference type="GeneID" id="5489349"/>
<dbReference type="AlphaFoldDB" id="A7ELJ8"/>
<dbReference type="RefSeq" id="XP_001593273.1">
    <property type="nucleotide sequence ID" value="XM_001593223.1"/>
</dbReference>
<proteinExistence type="predicted"/>
<evidence type="ECO:0000313" key="2">
    <source>
        <dbReference type="Proteomes" id="UP000001312"/>
    </source>
</evidence>
<dbReference type="EMBL" id="CH476627">
    <property type="protein sequence ID" value="EDO03714.1"/>
    <property type="molecule type" value="Genomic_DNA"/>
</dbReference>
<reference evidence="2" key="1">
    <citation type="journal article" date="2011" name="PLoS Genet.">
        <title>Genomic analysis of the necrotrophic fungal pathogens Sclerotinia sclerotiorum and Botrytis cinerea.</title>
        <authorList>
            <person name="Amselem J."/>
            <person name="Cuomo C.A."/>
            <person name="van Kan J.A."/>
            <person name="Viaud M."/>
            <person name="Benito E.P."/>
            <person name="Couloux A."/>
            <person name="Coutinho P.M."/>
            <person name="de Vries R.P."/>
            <person name="Dyer P.S."/>
            <person name="Fillinger S."/>
            <person name="Fournier E."/>
            <person name="Gout L."/>
            <person name="Hahn M."/>
            <person name="Kohn L."/>
            <person name="Lapalu N."/>
            <person name="Plummer K.M."/>
            <person name="Pradier J.M."/>
            <person name="Quevillon E."/>
            <person name="Sharon A."/>
            <person name="Simon A."/>
            <person name="ten Have A."/>
            <person name="Tudzynski B."/>
            <person name="Tudzynski P."/>
            <person name="Wincker P."/>
            <person name="Andrew M."/>
            <person name="Anthouard V."/>
            <person name="Beever R.E."/>
            <person name="Beffa R."/>
            <person name="Benoit I."/>
            <person name="Bouzid O."/>
            <person name="Brault B."/>
            <person name="Chen Z."/>
            <person name="Choquer M."/>
            <person name="Collemare J."/>
            <person name="Cotton P."/>
            <person name="Danchin E.G."/>
            <person name="Da Silva C."/>
            <person name="Gautier A."/>
            <person name="Giraud C."/>
            <person name="Giraud T."/>
            <person name="Gonzalez C."/>
            <person name="Grossetete S."/>
            <person name="Guldener U."/>
            <person name="Henrissat B."/>
            <person name="Howlett B.J."/>
            <person name="Kodira C."/>
            <person name="Kretschmer M."/>
            <person name="Lappartient A."/>
            <person name="Leroch M."/>
            <person name="Levis C."/>
            <person name="Mauceli E."/>
            <person name="Neuveglise C."/>
            <person name="Oeser B."/>
            <person name="Pearson M."/>
            <person name="Poulain J."/>
            <person name="Poussereau N."/>
            <person name="Quesneville H."/>
            <person name="Rascle C."/>
            <person name="Schumacher J."/>
            <person name="Segurens B."/>
            <person name="Sexton A."/>
            <person name="Silva E."/>
            <person name="Sirven C."/>
            <person name="Soanes D.M."/>
            <person name="Talbot N.J."/>
            <person name="Templeton M."/>
            <person name="Yandava C."/>
            <person name="Yarden O."/>
            <person name="Zeng Q."/>
            <person name="Rollins J.A."/>
            <person name="Lebrun M.H."/>
            <person name="Dickman M."/>
        </authorList>
    </citation>
    <scope>NUCLEOTIDE SEQUENCE [LARGE SCALE GENOMIC DNA]</scope>
    <source>
        <strain evidence="2">ATCC 18683 / 1980 / Ss-1</strain>
    </source>
</reference>
<accession>A7ELJ8</accession>
<organism evidence="1 2">
    <name type="scientific">Sclerotinia sclerotiorum (strain ATCC 18683 / 1980 / Ss-1)</name>
    <name type="common">White mold</name>
    <name type="synonym">Whetzelinia sclerotiorum</name>
    <dbReference type="NCBI Taxonomy" id="665079"/>
    <lineage>
        <taxon>Eukaryota</taxon>
        <taxon>Fungi</taxon>
        <taxon>Dikarya</taxon>
        <taxon>Ascomycota</taxon>
        <taxon>Pezizomycotina</taxon>
        <taxon>Leotiomycetes</taxon>
        <taxon>Helotiales</taxon>
        <taxon>Sclerotiniaceae</taxon>
        <taxon>Sclerotinia</taxon>
    </lineage>
</organism>
<sequence>MCDRIVCRSEKFATIRAVEASVYSRTIAMERVLKGDELEGNEEVSLSKA</sequence>
<evidence type="ECO:0000313" key="1">
    <source>
        <dbReference type="EMBL" id="EDO03714.1"/>
    </source>
</evidence>
<dbReference type="HOGENOM" id="CLU_3143911_0_0_1"/>
<dbReference type="KEGG" id="ssl:SS1G_06195"/>
<name>A7ELJ8_SCLS1</name>
<dbReference type="InParanoid" id="A7ELJ8"/>
<dbReference type="Proteomes" id="UP000001312">
    <property type="component" value="Unassembled WGS sequence"/>
</dbReference>